<feature type="compositionally biased region" description="Acidic residues" evidence="1">
    <location>
        <begin position="444"/>
        <end position="462"/>
    </location>
</feature>
<evidence type="ECO:0000313" key="3">
    <source>
        <dbReference type="EMBL" id="TVY69410.1"/>
    </source>
</evidence>
<dbReference type="PROSITE" id="PS50181">
    <property type="entry name" value="FBOX"/>
    <property type="match status" value="1"/>
</dbReference>
<proteinExistence type="predicted"/>
<organism evidence="3 4">
    <name type="scientific">Fusarium oxysporum f. sp. cubense</name>
    <dbReference type="NCBI Taxonomy" id="61366"/>
    <lineage>
        <taxon>Eukaryota</taxon>
        <taxon>Fungi</taxon>
        <taxon>Dikarya</taxon>
        <taxon>Ascomycota</taxon>
        <taxon>Pezizomycotina</taxon>
        <taxon>Sordariomycetes</taxon>
        <taxon>Hypocreomycetidae</taxon>
        <taxon>Hypocreales</taxon>
        <taxon>Nectriaceae</taxon>
        <taxon>Fusarium</taxon>
        <taxon>Fusarium oxysporum species complex</taxon>
    </lineage>
</organism>
<dbReference type="AlphaFoldDB" id="A0A559L7T0"/>
<reference evidence="3 4" key="1">
    <citation type="journal article" date="2019" name="Microbiol. Resour. Announc.">
        <title>High-quality draft genome sequence of Fusarium oxysporum f. sp. cubense strain 160527, a causal agent of Panama disease.</title>
        <authorList>
            <person name="Asai S."/>
            <person name="Ayukawa Y."/>
            <person name="Gan P."/>
            <person name="Masuda S."/>
            <person name="Komatsu K."/>
            <person name="Shirasu K."/>
            <person name="Arie T."/>
        </authorList>
    </citation>
    <scope>NUCLEOTIDE SEQUENCE [LARGE SCALE GENOMIC DNA]</scope>
    <source>
        <strain evidence="3 4">160527</strain>
    </source>
</reference>
<dbReference type="InterPro" id="IPR036047">
    <property type="entry name" value="F-box-like_dom_sf"/>
</dbReference>
<feature type="region of interest" description="Disordered" evidence="1">
    <location>
        <begin position="444"/>
        <end position="465"/>
    </location>
</feature>
<sequence>MTTHVYCALCGIPTGEIPEGFGGDQSYDPRRLYDPEVKWSRDVKLLGQNPASSSSDRIFVVENAVSELADMHFYTVKPEEIPFPLNDRYLKVYDWDAPYSVVIPYHTACFKIIEEIAAPHPINHQVLYETLKPHLPKKGLGNLRPAFLDLNYGEACEYQEQKWLTIRGAEVLMASPVDIPDIEHYMNSFLLDHRLETQNEPIIKSSSKNGSLTTLPSEVLSKILLQLDDPSLSAARLASRDVAAETSTGSFWKNKVYSGMPWIVVFLQSAERLFTGRVDWCEVYQSLMYGNIIHPTGDARYHFATMAISNRYRIWSTCSQVLDEYFDRKTKLDVNLFSRSPILQNANSTPMSTLVVPESRHTESSAISLVHQFSDIQKARTIITTYWKSTGELAGISTRYSEAGSVQLIGSNRDIAKAEDVQLPDGEWLSAIILSSVGGLEKIDDDDGDSDWASESESDQYDDTSKPDFQVVGVKFLFSRNPPVQHGQYEGHLRIIQPSQGHFVVGFDGSWGPRGVLEKFTILHHPVDRAPPGTIDRLTSKTDSQISSDPLTMKHLWKDELPPANLKILPCTLSERGWTFNKTWSPMEYLAFGTCDEELAKLKAIGVDSMFLGIEIIYTDGTRRSIGPGRHAMQYYPIDGPGGERIVYFYAKPHEGASLRFITNRNRYLIFGKAHPDATRFPLHEHQGDITMGIYCNWYTALDDYNSGVITHELVSIGAFSRNVGYYESHAPQTDSGGLCWNPSQPVTAIYEQGPVFGKTGDLLYNRYGKPVSILSRHATVARVDCGRPLKSIKVAMAHSTKEPQLPLAAISFTYADDNTTKSIGPTEFTLPESEIEWGRPWCLCTEGIALAEELKARPHYTHDEWDVRGSHLNSVRFWCEYRGMLTGLQFVAQHGNESPVWRIWGNERLGRPTEQALVSTRSNCTPGLKLFYDGDERTLYGGGESIVAALQLIEIEKA</sequence>
<dbReference type="InterPro" id="IPR001810">
    <property type="entry name" value="F-box_dom"/>
</dbReference>
<protein>
    <recommendedName>
        <fullName evidence="2">F-box domain-containing protein</fullName>
    </recommendedName>
</protein>
<evidence type="ECO:0000313" key="4">
    <source>
        <dbReference type="Proteomes" id="UP000320707"/>
    </source>
</evidence>
<evidence type="ECO:0000259" key="2">
    <source>
        <dbReference type="PROSITE" id="PS50181"/>
    </source>
</evidence>
<dbReference type="EMBL" id="SRMI01000005">
    <property type="protein sequence ID" value="TVY69410.1"/>
    <property type="molecule type" value="Genomic_DNA"/>
</dbReference>
<gene>
    <name evidence="3" type="ORF">Focb16_v001961</name>
</gene>
<name>A0A559L7T0_FUSOC</name>
<comment type="caution">
    <text evidence="3">The sequence shown here is derived from an EMBL/GenBank/DDBJ whole genome shotgun (WGS) entry which is preliminary data.</text>
</comment>
<accession>A0A559L7T0</accession>
<feature type="domain" description="F-box" evidence="2">
    <location>
        <begin position="209"/>
        <end position="255"/>
    </location>
</feature>
<dbReference type="Proteomes" id="UP000320707">
    <property type="component" value="Unassembled WGS sequence"/>
</dbReference>
<evidence type="ECO:0000256" key="1">
    <source>
        <dbReference type="SAM" id="MobiDB-lite"/>
    </source>
</evidence>
<dbReference type="SUPFAM" id="SSF81383">
    <property type="entry name" value="F-box domain"/>
    <property type="match status" value="1"/>
</dbReference>